<dbReference type="EC" id="2.7.4.3" evidence="6"/>
<keyword evidence="2" id="KW-0545">Nucleotide biosynthesis</keyword>
<evidence type="ECO:0000313" key="8">
    <source>
        <dbReference type="Proteomes" id="UP000176863"/>
    </source>
</evidence>
<name>A0A1F6CYH0_9BACT</name>
<dbReference type="PRINTS" id="PR00094">
    <property type="entry name" value="ADENYLTKNASE"/>
</dbReference>
<dbReference type="GO" id="GO:0005737">
    <property type="term" value="C:cytoplasm"/>
    <property type="evidence" value="ECO:0007669"/>
    <property type="project" value="UniProtKB-SubCell"/>
</dbReference>
<evidence type="ECO:0000313" key="7">
    <source>
        <dbReference type="EMBL" id="OGG54223.1"/>
    </source>
</evidence>
<keyword evidence="4 5" id="KW-0418">Kinase</keyword>
<evidence type="ECO:0000256" key="1">
    <source>
        <dbReference type="ARBA" id="ARBA00022679"/>
    </source>
</evidence>
<comment type="catalytic activity">
    <reaction evidence="6">
        <text>AMP + ATP = 2 ADP</text>
        <dbReference type="Rhea" id="RHEA:12973"/>
        <dbReference type="ChEBI" id="CHEBI:30616"/>
        <dbReference type="ChEBI" id="CHEBI:456215"/>
        <dbReference type="ChEBI" id="CHEBI:456216"/>
        <dbReference type="EC" id="2.7.4.3"/>
    </reaction>
</comment>
<evidence type="ECO:0000256" key="4">
    <source>
        <dbReference type="ARBA" id="ARBA00022777"/>
    </source>
</evidence>
<organism evidence="7 8">
    <name type="scientific">Candidatus Kaiserbacteria bacterium RIFCSPHIGHO2_01_FULL_53_29</name>
    <dbReference type="NCBI Taxonomy" id="1798480"/>
    <lineage>
        <taxon>Bacteria</taxon>
        <taxon>Candidatus Kaiseribacteriota</taxon>
    </lineage>
</organism>
<dbReference type="Pfam" id="PF00406">
    <property type="entry name" value="ADK"/>
    <property type="match status" value="1"/>
</dbReference>
<sequence>MTDTFSNGVKPLTVLFFGSQGAGKGTQVKMLIDYLRSRSDRGVVHIDMGQQLRNLRDTGTWAGKLTGEIIDAGVRIYDFMAIYLQTKLLVDNFTGEQHIIADGLARGEDQTRGFDDMMQFFKRDDLQVINLVISDDTAVKRLLARGRNDDTEEAIRRRLAWTKTDVIPQLELLKGRGRAIHEIDGEPDVALIHKSILKVLELAPIKGI</sequence>
<accession>A0A1F6CYH0</accession>
<dbReference type="AlphaFoldDB" id="A0A1F6CYH0"/>
<evidence type="ECO:0000256" key="3">
    <source>
        <dbReference type="ARBA" id="ARBA00022741"/>
    </source>
</evidence>
<gene>
    <name evidence="7" type="ORF">A2851_00975</name>
</gene>
<dbReference type="SUPFAM" id="SSF52540">
    <property type="entry name" value="P-loop containing nucleoside triphosphate hydrolases"/>
    <property type="match status" value="1"/>
</dbReference>
<evidence type="ECO:0000256" key="2">
    <source>
        <dbReference type="ARBA" id="ARBA00022727"/>
    </source>
</evidence>
<reference evidence="7 8" key="1">
    <citation type="journal article" date="2016" name="Nat. Commun.">
        <title>Thousands of microbial genomes shed light on interconnected biogeochemical processes in an aquifer system.</title>
        <authorList>
            <person name="Anantharaman K."/>
            <person name="Brown C.T."/>
            <person name="Hug L.A."/>
            <person name="Sharon I."/>
            <person name="Castelle C.J."/>
            <person name="Probst A.J."/>
            <person name="Thomas B.C."/>
            <person name="Singh A."/>
            <person name="Wilkins M.J."/>
            <person name="Karaoz U."/>
            <person name="Brodie E.L."/>
            <person name="Williams K.H."/>
            <person name="Hubbard S.S."/>
            <person name="Banfield J.F."/>
        </authorList>
    </citation>
    <scope>NUCLEOTIDE SEQUENCE [LARGE SCALE GENOMIC DNA]</scope>
</reference>
<keyword evidence="3 6" id="KW-0547">Nucleotide-binding</keyword>
<evidence type="ECO:0000256" key="5">
    <source>
        <dbReference type="RuleBase" id="RU003330"/>
    </source>
</evidence>
<protein>
    <recommendedName>
        <fullName evidence="6">Adenylate kinase</fullName>
        <ecNumber evidence="6">2.7.4.3</ecNumber>
    </recommendedName>
</protein>
<comment type="caution">
    <text evidence="7">The sequence shown here is derived from an EMBL/GenBank/DDBJ whole genome shotgun (WGS) entry which is preliminary data.</text>
</comment>
<proteinExistence type="inferred from homology"/>
<keyword evidence="6" id="KW-0067">ATP-binding</keyword>
<dbReference type="GO" id="GO:0005524">
    <property type="term" value="F:ATP binding"/>
    <property type="evidence" value="ECO:0007669"/>
    <property type="project" value="UniProtKB-KW"/>
</dbReference>
<comment type="subunit">
    <text evidence="6">Monomer.</text>
</comment>
<comment type="similarity">
    <text evidence="5">Belongs to the adenylate kinase family.</text>
</comment>
<dbReference type="InterPro" id="IPR000850">
    <property type="entry name" value="Adenylat/UMP-CMP_kin"/>
</dbReference>
<dbReference type="EMBL" id="MFKT01000001">
    <property type="protein sequence ID" value="OGG54223.1"/>
    <property type="molecule type" value="Genomic_DNA"/>
</dbReference>
<evidence type="ECO:0000256" key="6">
    <source>
        <dbReference type="RuleBase" id="RU003331"/>
    </source>
</evidence>
<dbReference type="Proteomes" id="UP000176863">
    <property type="component" value="Unassembled WGS sequence"/>
</dbReference>
<dbReference type="InterPro" id="IPR027417">
    <property type="entry name" value="P-loop_NTPase"/>
</dbReference>
<dbReference type="GO" id="GO:0004017">
    <property type="term" value="F:AMP kinase activity"/>
    <property type="evidence" value="ECO:0007669"/>
    <property type="project" value="UniProtKB-EC"/>
</dbReference>
<keyword evidence="1 5" id="KW-0808">Transferase</keyword>
<dbReference type="STRING" id="1798480.A2851_00975"/>
<dbReference type="Gene3D" id="3.40.50.300">
    <property type="entry name" value="P-loop containing nucleotide triphosphate hydrolases"/>
    <property type="match status" value="1"/>
</dbReference>
<dbReference type="PANTHER" id="PTHR23359">
    <property type="entry name" value="NUCLEOTIDE KINASE"/>
    <property type="match status" value="1"/>
</dbReference>
<comment type="subcellular location">
    <subcellularLocation>
        <location evidence="6">Cytoplasm</location>
    </subcellularLocation>
</comment>